<comment type="caution">
    <text evidence="3">The sequence shown here is derived from an EMBL/GenBank/DDBJ whole genome shotgun (WGS) entry which is preliminary data.</text>
</comment>
<organism evidence="3 4">
    <name type="scientific">Micromonospora globispora</name>
    <dbReference type="NCBI Taxonomy" id="1450148"/>
    <lineage>
        <taxon>Bacteria</taxon>
        <taxon>Bacillati</taxon>
        <taxon>Actinomycetota</taxon>
        <taxon>Actinomycetes</taxon>
        <taxon>Micromonosporales</taxon>
        <taxon>Micromonosporaceae</taxon>
        <taxon>Micromonospora</taxon>
    </lineage>
</organism>
<dbReference type="InterPro" id="IPR002372">
    <property type="entry name" value="PQQ_rpt_dom"/>
</dbReference>
<evidence type="ECO:0000259" key="2">
    <source>
        <dbReference type="Pfam" id="PF13360"/>
    </source>
</evidence>
<dbReference type="InterPro" id="IPR015943">
    <property type="entry name" value="WD40/YVTN_repeat-like_dom_sf"/>
</dbReference>
<dbReference type="InterPro" id="IPR011047">
    <property type="entry name" value="Quinoprotein_ADH-like_sf"/>
</dbReference>
<feature type="domain" description="Pyrrolo-quinoline quinone repeat" evidence="2">
    <location>
        <begin position="90"/>
        <end position="260"/>
    </location>
</feature>
<keyword evidence="4" id="KW-1185">Reference proteome</keyword>
<evidence type="ECO:0000313" key="4">
    <source>
        <dbReference type="Proteomes" id="UP000245683"/>
    </source>
</evidence>
<evidence type="ECO:0000256" key="1">
    <source>
        <dbReference type="SAM" id="MobiDB-lite"/>
    </source>
</evidence>
<dbReference type="EMBL" id="QGSV01000222">
    <property type="protein sequence ID" value="PWU46356.1"/>
    <property type="molecule type" value="Genomic_DNA"/>
</dbReference>
<accession>A0A317K026</accession>
<dbReference type="Gene3D" id="2.130.10.10">
    <property type="entry name" value="YVTN repeat-like/Quinoprotein amine dehydrogenase"/>
    <property type="match status" value="1"/>
</dbReference>
<reference evidence="4" key="1">
    <citation type="submission" date="2018-05" db="EMBL/GenBank/DDBJ databases">
        <title>Micromonospora globispora sp. nov. and Micromonospora rugosa sp. nov., isolated from marine sediment.</title>
        <authorList>
            <person name="Carro L."/>
            <person name="Aysel V."/>
            <person name="Cetin D."/>
            <person name="Igual J.M."/>
            <person name="Klenk H.-P."/>
            <person name="Trujillo M.E."/>
            <person name="Sahin N."/>
        </authorList>
    </citation>
    <scope>NUCLEOTIDE SEQUENCE [LARGE SCALE GENOMIC DNA]</scope>
    <source>
        <strain evidence="4">S2904</strain>
    </source>
</reference>
<proteinExistence type="predicted"/>
<dbReference type="Proteomes" id="UP000245683">
    <property type="component" value="Unassembled WGS sequence"/>
</dbReference>
<sequence length="429" mass="44607">MSPVIELGEMRHGEELDPPSDPGRPPGRAMRAAALVVAVLLTLAGSAAGPTRERQVAVPAPQGATFLLVADRLVVADGPGTVGSGGRLVTGHRLPGGEPLWRFTLPAGDHVLGLSTVAGALLVTSSPAGAGDTISTALDVDTGAVRWRQPGYPVPTQSGTVLFETPRADGTGTIRSVDPVSGRPRWSLPLPGNGVAYRVGDRGVAEIVLVTAAGRVEIHDAGSGVLLRAGRVPPAADRVSYRFTQVVGDLLLVDGAPGTVTAYGLDRLDRRWSVPVEPRAAAWFADCAGVVCQRDQVAVGVRAIDPATGRLLWRDDRWLGVSPVGDRLLAAAPAVGLELELAMLDPGTGGVVARLGRWRLSGGDRYQPRLLGLRRLSGDRTLVADLDVRAGEARVRAVLPGSWDDCAVGPGALVCLRTAGGLAVWPADR</sequence>
<evidence type="ECO:0000313" key="3">
    <source>
        <dbReference type="EMBL" id="PWU46356.1"/>
    </source>
</evidence>
<dbReference type="Pfam" id="PF13360">
    <property type="entry name" value="PQQ_2"/>
    <property type="match status" value="1"/>
</dbReference>
<dbReference type="AlphaFoldDB" id="A0A317K026"/>
<dbReference type="RefSeq" id="WP_109945896.1">
    <property type="nucleotide sequence ID" value="NZ_QGGF01000510.1"/>
</dbReference>
<gene>
    <name evidence="3" type="ORF">DLJ46_18305</name>
</gene>
<dbReference type="OrthoDB" id="3343890at2"/>
<dbReference type="SUPFAM" id="SSF50998">
    <property type="entry name" value="Quinoprotein alcohol dehydrogenase-like"/>
    <property type="match status" value="1"/>
</dbReference>
<protein>
    <recommendedName>
        <fullName evidence="2">Pyrrolo-quinoline quinone repeat domain-containing protein</fullName>
    </recommendedName>
</protein>
<feature type="region of interest" description="Disordered" evidence="1">
    <location>
        <begin position="1"/>
        <end position="28"/>
    </location>
</feature>
<name>A0A317K026_9ACTN</name>